<reference evidence="1" key="2">
    <citation type="journal article" date="2015" name="Fish Shellfish Immunol.">
        <title>Early steps in the European eel (Anguilla anguilla)-Vibrio vulnificus interaction in the gills: Role of the RtxA13 toxin.</title>
        <authorList>
            <person name="Callol A."/>
            <person name="Pajuelo D."/>
            <person name="Ebbesson L."/>
            <person name="Teles M."/>
            <person name="MacKenzie S."/>
            <person name="Amaro C."/>
        </authorList>
    </citation>
    <scope>NUCLEOTIDE SEQUENCE</scope>
</reference>
<sequence length="10" mass="1174">MYSFTVLEKG</sequence>
<proteinExistence type="predicted"/>
<name>A0A0E9UBI8_ANGAN</name>
<dbReference type="EMBL" id="GBXM01045485">
    <property type="protein sequence ID" value="JAH63092.1"/>
    <property type="molecule type" value="Transcribed_RNA"/>
</dbReference>
<evidence type="ECO:0000313" key="1">
    <source>
        <dbReference type="EMBL" id="JAH63092.1"/>
    </source>
</evidence>
<protein>
    <submittedName>
        <fullName evidence="1">Uncharacterized protein</fullName>
    </submittedName>
</protein>
<accession>A0A0E9UBI8</accession>
<organism evidence="1">
    <name type="scientific">Anguilla anguilla</name>
    <name type="common">European freshwater eel</name>
    <name type="synonym">Muraena anguilla</name>
    <dbReference type="NCBI Taxonomy" id="7936"/>
    <lineage>
        <taxon>Eukaryota</taxon>
        <taxon>Metazoa</taxon>
        <taxon>Chordata</taxon>
        <taxon>Craniata</taxon>
        <taxon>Vertebrata</taxon>
        <taxon>Euteleostomi</taxon>
        <taxon>Actinopterygii</taxon>
        <taxon>Neopterygii</taxon>
        <taxon>Teleostei</taxon>
        <taxon>Anguilliformes</taxon>
        <taxon>Anguillidae</taxon>
        <taxon>Anguilla</taxon>
    </lineage>
</organism>
<reference evidence="1" key="1">
    <citation type="submission" date="2014-11" db="EMBL/GenBank/DDBJ databases">
        <authorList>
            <person name="Amaro Gonzalez C."/>
        </authorList>
    </citation>
    <scope>NUCLEOTIDE SEQUENCE</scope>
</reference>